<evidence type="ECO:0000313" key="3">
    <source>
        <dbReference type="EMBL" id="CAA3003243.1"/>
    </source>
</evidence>
<organism evidence="3 4">
    <name type="scientific">Olea europaea subsp. europaea</name>
    <dbReference type="NCBI Taxonomy" id="158383"/>
    <lineage>
        <taxon>Eukaryota</taxon>
        <taxon>Viridiplantae</taxon>
        <taxon>Streptophyta</taxon>
        <taxon>Embryophyta</taxon>
        <taxon>Tracheophyta</taxon>
        <taxon>Spermatophyta</taxon>
        <taxon>Magnoliopsida</taxon>
        <taxon>eudicotyledons</taxon>
        <taxon>Gunneridae</taxon>
        <taxon>Pentapetalae</taxon>
        <taxon>asterids</taxon>
        <taxon>lamiids</taxon>
        <taxon>Lamiales</taxon>
        <taxon>Oleaceae</taxon>
        <taxon>Oleeae</taxon>
        <taxon>Olea</taxon>
    </lineage>
</organism>
<feature type="domain" description="Plant disease resistance WDH" evidence="2">
    <location>
        <begin position="5"/>
        <end position="94"/>
    </location>
</feature>
<feature type="non-terminal residue" evidence="3">
    <location>
        <position position="1"/>
    </location>
</feature>
<evidence type="ECO:0000256" key="1">
    <source>
        <dbReference type="SAM" id="Phobius"/>
    </source>
</evidence>
<evidence type="ECO:0000259" key="2">
    <source>
        <dbReference type="Pfam" id="PF25895"/>
    </source>
</evidence>
<dbReference type="Proteomes" id="UP000594638">
    <property type="component" value="Unassembled WGS sequence"/>
</dbReference>
<keyword evidence="4" id="KW-1185">Reference proteome</keyword>
<keyword evidence="1" id="KW-0812">Transmembrane</keyword>
<evidence type="ECO:0000313" key="4">
    <source>
        <dbReference type="Proteomes" id="UP000594638"/>
    </source>
</evidence>
<comment type="caution">
    <text evidence="3">The sequence shown here is derived from an EMBL/GenBank/DDBJ whole genome shotgun (WGS) entry which is preliminary data.</text>
</comment>
<reference evidence="3 4" key="1">
    <citation type="submission" date="2019-12" db="EMBL/GenBank/DDBJ databases">
        <authorList>
            <person name="Alioto T."/>
            <person name="Alioto T."/>
            <person name="Gomez Garrido J."/>
        </authorList>
    </citation>
    <scope>NUCLEOTIDE SEQUENCE [LARGE SCALE GENOMIC DNA]</scope>
</reference>
<accession>A0A8S0TH02</accession>
<dbReference type="EMBL" id="CACTIH010005940">
    <property type="protein sequence ID" value="CAA3003243.1"/>
    <property type="molecule type" value="Genomic_DNA"/>
</dbReference>
<dbReference type="Gramene" id="OE9A028635T1">
    <property type="protein sequence ID" value="OE9A028635C1"/>
    <property type="gene ID" value="OE9A028635"/>
</dbReference>
<dbReference type="InterPro" id="IPR058874">
    <property type="entry name" value="WHD_plant"/>
</dbReference>
<feature type="transmembrane region" description="Helical" evidence="1">
    <location>
        <begin position="20"/>
        <end position="41"/>
    </location>
</feature>
<gene>
    <name evidence="3" type="ORF">OLEA9_A028635</name>
</gene>
<name>A0A8S0TH02_OLEEU</name>
<dbReference type="OrthoDB" id="10654311at2759"/>
<proteinExistence type="predicted"/>
<keyword evidence="1" id="KW-0472">Membrane</keyword>
<keyword evidence="1" id="KW-1133">Transmembrane helix</keyword>
<protein>
    <recommendedName>
        <fullName evidence="2">Plant disease resistance WDH domain-containing protein</fullName>
    </recommendedName>
</protein>
<dbReference type="AlphaFoldDB" id="A0A8S0TH02"/>
<dbReference type="Pfam" id="PF25895">
    <property type="entry name" value="WHD_plant_disease"/>
    <property type="match status" value="1"/>
</dbReference>
<sequence length="115" mass="12753">VCFPIFDHADDGSRSLATPMVWASGWFAPAQILVPILALAARKIPEKYPHGRLWKKILCSLACGLTSSYARRSQAVASFLLLVEAIISRRSTNIHSDHIWAACFLLRFGRDSKAV</sequence>